<dbReference type="AlphaFoldDB" id="A0A2H9M3K5"/>
<protein>
    <recommendedName>
        <fullName evidence="1">DUF6431 domain-containing protein</fullName>
    </recommendedName>
</protein>
<dbReference type="EMBL" id="PEUT01000010">
    <property type="protein sequence ID" value="PIV13887.1"/>
    <property type="molecule type" value="Genomic_DNA"/>
</dbReference>
<organism evidence="2 3">
    <name type="scientific">Huberarchaeum crystalense</name>
    <dbReference type="NCBI Taxonomy" id="2014257"/>
    <lineage>
        <taxon>Archaea</taxon>
        <taxon>Candidatus Huberarchaeota</taxon>
        <taxon>Candidatus Huberarchaeia</taxon>
        <taxon>Candidatus Huberarchaeales</taxon>
        <taxon>Candidatus Huberarchaeaceae</taxon>
        <taxon>Candidatus Huberarchaeum</taxon>
    </lineage>
</organism>
<evidence type="ECO:0000313" key="3">
    <source>
        <dbReference type="Proteomes" id="UP000230713"/>
    </source>
</evidence>
<feature type="domain" description="DUF6431" evidence="1">
    <location>
        <begin position="9"/>
        <end position="74"/>
    </location>
</feature>
<comment type="caution">
    <text evidence="2">The sequence shown here is derived from an EMBL/GenBank/DDBJ whole genome shotgun (WGS) entry which is preliminary data.</text>
</comment>
<evidence type="ECO:0000313" key="2">
    <source>
        <dbReference type="EMBL" id="PIV13887.1"/>
    </source>
</evidence>
<reference evidence="3" key="1">
    <citation type="submission" date="2017-09" db="EMBL/GenBank/DDBJ databases">
        <title>Depth-based differentiation of microbial function through sediment-hosted aquifers and enrichment of novel symbionts in the deep terrestrial subsurface.</title>
        <authorList>
            <person name="Probst A.J."/>
            <person name="Ladd B."/>
            <person name="Jarett J.K."/>
            <person name="Geller-Mcgrath D.E."/>
            <person name="Sieber C.M.K."/>
            <person name="Emerson J.B."/>
            <person name="Anantharaman K."/>
            <person name="Thomas B.C."/>
            <person name="Malmstrom R."/>
            <person name="Stieglmeier M."/>
            <person name="Klingl A."/>
            <person name="Woyke T."/>
            <person name="Ryan C.M."/>
            <person name="Banfield J.F."/>
        </authorList>
    </citation>
    <scope>NUCLEOTIDE SEQUENCE [LARGE SCALE GENOMIC DNA]</scope>
</reference>
<name>A0A2H9M3K5_HUBC1</name>
<sequence length="391" mass="44967">MTVFENSRCPHCGAYLHIKWSSYSRYVIYKYREIKKIKVQRHKCKVCNKTLGELPEDVFPRLRYSKSAIIQMVEWKYLHTAGLRRAGKLADREITYPASTIWKYLQRLGPKSKEALKNLKIPFSGVISIDEDYYKCGGGIGVHIVVSAVFKDKNGKYTVIIGSEDFTVKLSEEAKKDKRKAKKEVRELLPGHIEKVLQEVAERFGVTEVRMVLTDDEPIYSRIIPEIFPFAVHRICLWHIMKNLVKALNKELGTLPLVQGVINRLNHLWSAKTQQEALKIVDAIANILNGMSEKIERRLTGLKERIFENKIGLFDFRTNNPSEWTFARIEPGIKIIKSFQSDGGMSNYLWNTVMYYNCSCFVDGKHKGKSPIELVCPTGAGTENMTPFYYV</sequence>
<gene>
    <name evidence="2" type="ORF">COS45_00560</name>
</gene>
<evidence type="ECO:0000259" key="1">
    <source>
        <dbReference type="Pfam" id="PF20020"/>
    </source>
</evidence>
<dbReference type="Pfam" id="PF20020">
    <property type="entry name" value="DUF6431"/>
    <property type="match status" value="1"/>
</dbReference>
<accession>A0A2H9M3K5</accession>
<dbReference type="Proteomes" id="UP000230713">
    <property type="component" value="Unassembled WGS sequence"/>
</dbReference>
<dbReference type="InterPro" id="IPR045536">
    <property type="entry name" value="DUF6431"/>
</dbReference>
<proteinExistence type="predicted"/>